<name>V5HIW1_IXORI</name>
<feature type="chain" id="PRO_5004736011" description="Secreted protein" evidence="2">
    <location>
        <begin position="17"/>
        <end position="126"/>
    </location>
</feature>
<protein>
    <recommendedName>
        <fullName evidence="4">Secreted protein</fullName>
    </recommendedName>
</protein>
<evidence type="ECO:0008006" key="4">
    <source>
        <dbReference type="Google" id="ProtNLM"/>
    </source>
</evidence>
<feature type="region of interest" description="Disordered" evidence="1">
    <location>
        <begin position="51"/>
        <end position="81"/>
    </location>
</feature>
<feature type="signal peptide" evidence="2">
    <location>
        <begin position="1"/>
        <end position="16"/>
    </location>
</feature>
<accession>V5HIW1</accession>
<organism evidence="3">
    <name type="scientific">Ixodes ricinus</name>
    <name type="common">Common tick</name>
    <name type="synonym">Acarus ricinus</name>
    <dbReference type="NCBI Taxonomy" id="34613"/>
    <lineage>
        <taxon>Eukaryota</taxon>
        <taxon>Metazoa</taxon>
        <taxon>Ecdysozoa</taxon>
        <taxon>Arthropoda</taxon>
        <taxon>Chelicerata</taxon>
        <taxon>Arachnida</taxon>
        <taxon>Acari</taxon>
        <taxon>Parasitiformes</taxon>
        <taxon>Ixodida</taxon>
        <taxon>Ixodoidea</taxon>
        <taxon>Ixodidae</taxon>
        <taxon>Ixodinae</taxon>
        <taxon>Ixodes</taxon>
    </lineage>
</organism>
<dbReference type="EMBL" id="GANP01006954">
    <property type="protein sequence ID" value="JAB77514.1"/>
    <property type="molecule type" value="mRNA"/>
</dbReference>
<dbReference type="AlphaFoldDB" id="V5HIW1"/>
<keyword evidence="2" id="KW-0732">Signal</keyword>
<proteinExistence type="evidence at transcript level"/>
<evidence type="ECO:0000256" key="2">
    <source>
        <dbReference type="SAM" id="SignalP"/>
    </source>
</evidence>
<evidence type="ECO:0000313" key="3">
    <source>
        <dbReference type="EMBL" id="JAB77514.1"/>
    </source>
</evidence>
<reference evidence="3" key="1">
    <citation type="journal article" date="2015" name="Sci. Rep.">
        <title>Tissue- and time-dependent transcription in Ixodes ricinus salivary glands and midguts when blood feeding on the vertebrate host.</title>
        <authorList>
            <person name="Kotsyfakis M."/>
            <person name="Schwarz A."/>
            <person name="Erhart J."/>
            <person name="Ribeiro J.M."/>
        </authorList>
    </citation>
    <scope>NUCLEOTIDE SEQUENCE</scope>
    <source>
        <tissue evidence="3">Salivary gland and midgut</tissue>
    </source>
</reference>
<evidence type="ECO:0000256" key="1">
    <source>
        <dbReference type="SAM" id="MobiDB-lite"/>
    </source>
</evidence>
<sequence length="126" mass="14666">VFSLLFLLVVDDTARPLSFTFAFLQRCKTKTTTTTTMFWGGVPSMKVHKQRKCGGQKKKERKKLWKAHTGSLWKSTERHPRDRCRNDGTNSCMAATFYRFFVEHVLQLFLVELSFSVKKQKKATLD</sequence>
<feature type="compositionally biased region" description="Basic residues" evidence="1">
    <location>
        <begin position="51"/>
        <end position="66"/>
    </location>
</feature>
<feature type="non-terminal residue" evidence="3">
    <location>
        <position position="1"/>
    </location>
</feature>